<dbReference type="OrthoDB" id="1673781at2759"/>
<keyword evidence="5" id="KW-0808">Transferase</keyword>
<dbReference type="EMBL" id="KZ858981">
    <property type="protein sequence ID" value="RDW26383.1"/>
    <property type="molecule type" value="Genomic_DNA"/>
</dbReference>
<dbReference type="RefSeq" id="XP_501457.1">
    <property type="nucleotide sequence ID" value="XM_501457.1"/>
</dbReference>
<dbReference type="Pfam" id="PF01627">
    <property type="entry name" value="Hpt"/>
    <property type="match status" value="1"/>
</dbReference>
<proteinExistence type="predicted"/>
<evidence type="ECO:0000256" key="1">
    <source>
        <dbReference type="PROSITE-ProRule" id="PRU00110"/>
    </source>
</evidence>
<feature type="modified residue" description="Phosphohistidine" evidence="1">
    <location>
        <position position="90"/>
    </location>
</feature>
<evidence type="ECO:0000313" key="4">
    <source>
        <dbReference type="EMBL" id="AOW02354.1"/>
    </source>
</evidence>
<evidence type="ECO:0000256" key="2">
    <source>
        <dbReference type="SAM" id="MobiDB-lite"/>
    </source>
</evidence>
<feature type="region of interest" description="Disordered" evidence="2">
    <location>
        <begin position="1"/>
        <end position="27"/>
    </location>
</feature>
<feature type="domain" description="HPt" evidence="3">
    <location>
        <begin position="51"/>
        <end position="150"/>
    </location>
</feature>
<keyword evidence="1" id="KW-0597">Phosphoprotein</keyword>
<dbReference type="AlphaFoldDB" id="A0A1H6PY34"/>
<accession>A0A1H6PY34</accession>
<dbReference type="GO" id="GO:0005634">
    <property type="term" value="C:nucleus"/>
    <property type="evidence" value="ECO:0007669"/>
    <property type="project" value="TreeGrafter"/>
</dbReference>
<dbReference type="VEuPathDB" id="FungiDB:YALI1_C06414g"/>
<sequence>MSIDDTMLRQYGGEPQHETEYSEPTHSINSNDIVDWNTFSQILGMDEDPDDHDFSKMIIEDYYEQADSTFLQMDQALESRDLSLLSSLGHFLKGSSASLGLSKVQLSCEKIQHFGAHKDETGAVSIPDDEQCLENVRTTLLQAKGDYNEAKEWLSNFFAK</sequence>
<dbReference type="Proteomes" id="UP000256601">
    <property type="component" value="Unassembled WGS sequence"/>
</dbReference>
<dbReference type="FunFam" id="1.20.120.160:FF:000007">
    <property type="entry name" value="Multistep phosphorelay regulator 1"/>
    <property type="match status" value="1"/>
</dbReference>
<evidence type="ECO:0000259" key="3">
    <source>
        <dbReference type="PROSITE" id="PS50894"/>
    </source>
</evidence>
<name>A0A1H6PY34_YARLL</name>
<dbReference type="GO" id="GO:0009927">
    <property type="term" value="F:histidine phosphotransfer kinase activity"/>
    <property type="evidence" value="ECO:0007669"/>
    <property type="project" value="InterPro"/>
</dbReference>
<dbReference type="EMBL" id="CP017555">
    <property type="protein sequence ID" value="AOW02354.1"/>
    <property type="molecule type" value="Genomic_DNA"/>
</dbReference>
<dbReference type="eggNOG" id="KOG4747">
    <property type="taxonomic scope" value="Eukaryota"/>
</dbReference>
<dbReference type="PROSITE" id="PS50894">
    <property type="entry name" value="HPT"/>
    <property type="match status" value="1"/>
</dbReference>
<dbReference type="OMA" id="QTFKKMD"/>
<dbReference type="VEuPathDB" id="FungiDB:YALI0_C04928g"/>
<dbReference type="GO" id="GO:0043424">
    <property type="term" value="F:protein histidine kinase binding"/>
    <property type="evidence" value="ECO:0007669"/>
    <property type="project" value="InterPro"/>
</dbReference>
<reference evidence="4 6" key="1">
    <citation type="journal article" date="2016" name="PLoS ONE">
        <title>Sequence Assembly of Yarrowia lipolytica Strain W29/CLIB89 Shows Transposable Element Diversity.</title>
        <authorList>
            <person name="Magnan C."/>
            <person name="Yu J."/>
            <person name="Chang I."/>
            <person name="Jahn E."/>
            <person name="Kanomata Y."/>
            <person name="Wu J."/>
            <person name="Zeller M."/>
            <person name="Oakes M."/>
            <person name="Baldi P."/>
            <person name="Sandmeyer S."/>
        </authorList>
    </citation>
    <scope>NUCLEOTIDE SEQUENCE [LARGE SCALE GENOMIC DNA]</scope>
    <source>
        <strain evidence="4">CLIB89</strain>
        <strain evidence="6">CLIB89(W29)</strain>
    </source>
</reference>
<keyword evidence="5" id="KW-0418">Kinase</keyword>
<evidence type="ECO:0000313" key="7">
    <source>
        <dbReference type="Proteomes" id="UP000256601"/>
    </source>
</evidence>
<dbReference type="KEGG" id="yli:2909547"/>
<gene>
    <name evidence="5" type="ORF">B0I71DRAFT_131036</name>
    <name evidence="4" type="ORF">YALI1_C06414g</name>
</gene>
<dbReference type="Gene3D" id="1.20.120.160">
    <property type="entry name" value="HPT domain"/>
    <property type="match status" value="1"/>
</dbReference>
<dbReference type="InterPro" id="IPR045871">
    <property type="entry name" value="AHP1-5/YPD1"/>
</dbReference>
<protein>
    <submittedName>
        <fullName evidence="5">Signal transduction histidine kinase</fullName>
    </submittedName>
</protein>
<dbReference type="GO" id="GO:0005737">
    <property type="term" value="C:cytoplasm"/>
    <property type="evidence" value="ECO:0007669"/>
    <property type="project" value="TreeGrafter"/>
</dbReference>
<dbReference type="PANTHER" id="PTHR28242:SF52">
    <property type="entry name" value="PHOSPHORELAY INTERMEDIATE PROTEIN YPD1"/>
    <property type="match status" value="1"/>
</dbReference>
<dbReference type="SUPFAM" id="SSF47226">
    <property type="entry name" value="Histidine-containing phosphotransfer domain, HPT domain"/>
    <property type="match status" value="1"/>
</dbReference>
<evidence type="ECO:0000313" key="6">
    <source>
        <dbReference type="Proteomes" id="UP000182444"/>
    </source>
</evidence>
<organism evidence="4 6">
    <name type="scientific">Yarrowia lipolytica</name>
    <name type="common">Candida lipolytica</name>
    <dbReference type="NCBI Taxonomy" id="4952"/>
    <lineage>
        <taxon>Eukaryota</taxon>
        <taxon>Fungi</taxon>
        <taxon>Dikarya</taxon>
        <taxon>Ascomycota</taxon>
        <taxon>Saccharomycotina</taxon>
        <taxon>Dipodascomycetes</taxon>
        <taxon>Dipodascales</taxon>
        <taxon>Dipodascales incertae sedis</taxon>
        <taxon>Yarrowia</taxon>
    </lineage>
</organism>
<dbReference type="PANTHER" id="PTHR28242">
    <property type="entry name" value="PHOSPHORELAY INTERMEDIATE PROTEIN YPD1"/>
    <property type="match status" value="1"/>
</dbReference>
<dbReference type="GeneID" id="2909547"/>
<dbReference type="Proteomes" id="UP000182444">
    <property type="component" value="Chromosome 1C"/>
</dbReference>
<evidence type="ECO:0000313" key="5">
    <source>
        <dbReference type="EMBL" id="RDW26383.1"/>
    </source>
</evidence>
<dbReference type="InterPro" id="IPR008207">
    <property type="entry name" value="Sig_transdc_His_kin_Hpt_dom"/>
</dbReference>
<dbReference type="InterPro" id="IPR036641">
    <property type="entry name" value="HPT_dom_sf"/>
</dbReference>
<dbReference type="GO" id="GO:0000160">
    <property type="term" value="P:phosphorelay signal transduction system"/>
    <property type="evidence" value="ECO:0007669"/>
    <property type="project" value="InterPro"/>
</dbReference>
<reference evidence="5 7" key="2">
    <citation type="submission" date="2018-07" db="EMBL/GenBank/DDBJ databases">
        <title>Draft Genome Assemblies for Five Robust Yarrowia lipolytica Strains Exhibiting High Lipid Production and Pentose Sugar Utilization and Sugar Alcohol Secretion from Undetoxified Lignocellulosic Biomass Hydrolysates.</title>
        <authorList>
            <consortium name="DOE Joint Genome Institute"/>
            <person name="Walker C."/>
            <person name="Ryu S."/>
            <person name="Na H."/>
            <person name="Zane M."/>
            <person name="LaButti K."/>
            <person name="Lipzen A."/>
            <person name="Haridas S."/>
            <person name="Barry K."/>
            <person name="Grigoriev I.V."/>
            <person name="Quarterman J."/>
            <person name="Slininger P."/>
            <person name="Dien B."/>
            <person name="Trinh C.T."/>
        </authorList>
    </citation>
    <scope>NUCLEOTIDE SEQUENCE [LARGE SCALE GENOMIC DNA]</scope>
    <source>
        <strain evidence="5 7">YB392</strain>
    </source>
</reference>